<organism evidence="2">
    <name type="scientific">Mesocestoides corti</name>
    <name type="common">Flatworm</name>
    <dbReference type="NCBI Taxonomy" id="53468"/>
    <lineage>
        <taxon>Eukaryota</taxon>
        <taxon>Metazoa</taxon>
        <taxon>Spiralia</taxon>
        <taxon>Lophotrochozoa</taxon>
        <taxon>Platyhelminthes</taxon>
        <taxon>Cestoda</taxon>
        <taxon>Eucestoda</taxon>
        <taxon>Cyclophyllidea</taxon>
        <taxon>Mesocestoididae</taxon>
        <taxon>Mesocestoides</taxon>
    </lineage>
</organism>
<dbReference type="AlphaFoldDB" id="A0A5K3FGW1"/>
<sequence>MLHSCAIFDGPLQTRYTDFGRMVIFTKQSINEDMRSNTRQPSTQPSCDNQPPSVEMLNYPALLHVNETTQSRMAQVDSPRHDAPHLAPLHGKTGTDNPLLLLPTLSTVHQSQPDRTTHCGRPREDRFIVLGGDFPLQPLGTLKPSHHEWGEFAERPSA</sequence>
<evidence type="ECO:0000256" key="1">
    <source>
        <dbReference type="SAM" id="MobiDB-lite"/>
    </source>
</evidence>
<feature type="region of interest" description="Disordered" evidence="1">
    <location>
        <begin position="30"/>
        <end position="52"/>
    </location>
</feature>
<feature type="compositionally biased region" description="Polar residues" evidence="1">
    <location>
        <begin position="37"/>
        <end position="52"/>
    </location>
</feature>
<proteinExistence type="predicted"/>
<reference evidence="2" key="1">
    <citation type="submission" date="2019-11" db="UniProtKB">
        <authorList>
            <consortium name="WormBaseParasite"/>
        </authorList>
    </citation>
    <scope>IDENTIFICATION</scope>
</reference>
<accession>A0A5K3FGW1</accession>
<evidence type="ECO:0000313" key="2">
    <source>
        <dbReference type="WBParaSite" id="MCU_008266-RA"/>
    </source>
</evidence>
<protein>
    <submittedName>
        <fullName evidence="2">Uncharacterized protein</fullName>
    </submittedName>
</protein>
<dbReference type="WBParaSite" id="MCU_008266-RA">
    <property type="protein sequence ID" value="MCU_008266-RA"/>
    <property type="gene ID" value="MCU_008266"/>
</dbReference>
<name>A0A5K3FGW1_MESCO</name>